<accession>A0A413FGR6</accession>
<dbReference type="AlphaFoldDB" id="A0A413FGR6"/>
<dbReference type="OrthoDB" id="9788398at2"/>
<reference evidence="1 2" key="1">
    <citation type="submission" date="2018-08" db="EMBL/GenBank/DDBJ databases">
        <title>A genome reference for cultivated species of the human gut microbiota.</title>
        <authorList>
            <person name="Zou Y."/>
            <person name="Xue W."/>
            <person name="Luo G."/>
        </authorList>
    </citation>
    <scope>NUCLEOTIDE SEQUENCE [LARGE SCALE GENOMIC DNA]</scope>
    <source>
        <strain evidence="1 2">AF04-15</strain>
    </source>
</reference>
<evidence type="ECO:0000313" key="1">
    <source>
        <dbReference type="EMBL" id="RGX29949.1"/>
    </source>
</evidence>
<gene>
    <name evidence="1" type="ORF">DWV29_09590</name>
</gene>
<name>A0A413FGR6_9FIRM</name>
<dbReference type="Gene3D" id="3.40.50.11440">
    <property type="match status" value="1"/>
</dbReference>
<proteinExistence type="predicted"/>
<evidence type="ECO:0008006" key="3">
    <source>
        <dbReference type="Google" id="ProtNLM"/>
    </source>
</evidence>
<organism evidence="1 2">
    <name type="scientific">Enterocloster asparagiformis</name>
    <dbReference type="NCBI Taxonomy" id="333367"/>
    <lineage>
        <taxon>Bacteria</taxon>
        <taxon>Bacillati</taxon>
        <taxon>Bacillota</taxon>
        <taxon>Clostridia</taxon>
        <taxon>Lachnospirales</taxon>
        <taxon>Lachnospiraceae</taxon>
        <taxon>Enterocloster</taxon>
    </lineage>
</organism>
<comment type="caution">
    <text evidence="1">The sequence shown here is derived from an EMBL/GenBank/DDBJ whole genome shotgun (WGS) entry which is preliminary data.</text>
</comment>
<dbReference type="EMBL" id="QSBM01000006">
    <property type="protein sequence ID" value="RGX29949.1"/>
    <property type="molecule type" value="Genomic_DNA"/>
</dbReference>
<evidence type="ECO:0000313" key="2">
    <source>
        <dbReference type="Proteomes" id="UP000283880"/>
    </source>
</evidence>
<dbReference type="Proteomes" id="UP000283880">
    <property type="component" value="Unassembled WGS sequence"/>
</dbReference>
<protein>
    <recommendedName>
        <fullName evidence="3">DUF2088 domain-containing protein</fullName>
    </recommendedName>
</protein>
<dbReference type="RefSeq" id="WP_007710335.1">
    <property type="nucleotide sequence ID" value="NZ_JAWRJJ010000107.1"/>
</dbReference>
<sequence>MFINFPEINDLMIQDREVTIPKMVTIRQHFDTYQIADIPLHIREQMEANAGAPERFKGKRIAITAGSRGIPNIVVILRAICDILKEWGAKPFVVPAMGSHGGATAKGQEEVLASYGITEAGIGAPIRSSMDVVQYGTLPNGIPLFCDKLAFESDGIVICHKIKPHTDFRNEHESGLCKMIAIGLGKHKGAAAIHSQGFCGFGSFITEAARQFLQAAPVAFGVGMIQNAYDEIHTLEVIPGAQIMEADARLLKAAKQQLAGFKFDDIDVLIIDRIGKNISGYGFDPNVVGRSNSRCYGFEDPVRIKRLFIRGLTPESHHNGSGINEADITTRRCLNDIDWSETWTNLITATEIQGSKIPMYVNNDKEALTIALRCCNGAPRPHRVARIKDTLSMKELQVSEALYEAIRDQPDIEYVRGPEEILFDGEGFMS</sequence>